<evidence type="ECO:0008006" key="2">
    <source>
        <dbReference type="Google" id="ProtNLM"/>
    </source>
</evidence>
<accession>A0A382UCD3</accession>
<organism evidence="1">
    <name type="scientific">marine metagenome</name>
    <dbReference type="NCBI Taxonomy" id="408172"/>
    <lineage>
        <taxon>unclassified sequences</taxon>
        <taxon>metagenomes</taxon>
        <taxon>ecological metagenomes</taxon>
    </lineage>
</organism>
<reference evidence="1" key="1">
    <citation type="submission" date="2018-05" db="EMBL/GenBank/DDBJ databases">
        <authorList>
            <person name="Lanie J.A."/>
            <person name="Ng W.-L."/>
            <person name="Kazmierczak K.M."/>
            <person name="Andrzejewski T.M."/>
            <person name="Davidsen T.M."/>
            <person name="Wayne K.J."/>
            <person name="Tettelin H."/>
            <person name="Glass J.I."/>
            <person name="Rusch D."/>
            <person name="Podicherti R."/>
            <person name="Tsui H.-C.T."/>
            <person name="Winkler M.E."/>
        </authorList>
    </citation>
    <scope>NUCLEOTIDE SEQUENCE</scope>
</reference>
<proteinExistence type="predicted"/>
<dbReference type="AlphaFoldDB" id="A0A382UCD3"/>
<feature type="non-terminal residue" evidence="1">
    <location>
        <position position="43"/>
    </location>
</feature>
<sequence>MTTVESLQTQINSVIALYSNGQIQEALDSVETLTKDYPNEPLL</sequence>
<name>A0A382UCD3_9ZZZZ</name>
<protein>
    <recommendedName>
        <fullName evidence="2">Outer membrane lipoprotein BamD-like domain-containing protein</fullName>
    </recommendedName>
</protein>
<evidence type="ECO:0000313" key="1">
    <source>
        <dbReference type="EMBL" id="SVD31939.1"/>
    </source>
</evidence>
<gene>
    <name evidence="1" type="ORF">METZ01_LOCUS384793</name>
</gene>
<dbReference type="EMBL" id="UINC01143170">
    <property type="protein sequence ID" value="SVD31939.1"/>
    <property type="molecule type" value="Genomic_DNA"/>
</dbReference>